<comment type="caution">
    <text evidence="1">The sequence shown here is derived from an EMBL/GenBank/DDBJ whole genome shotgun (WGS) entry which is preliminary data.</text>
</comment>
<sequence>MITFIMKTIAYLIILTFSIGCINTTKDGYIDNQSEFIARHHSFGYYEYSSRLNDSMWSVLEGHKHNLISNATYHKIVETSKKVKKEKPILGCYLIDWDDNSYDSPSKILLEWNSSQGVIIRFFTTSEEIKKRLPNQSF</sequence>
<gene>
    <name evidence="1" type="ORF">L3X39_00105</name>
</gene>
<evidence type="ECO:0000313" key="2">
    <source>
        <dbReference type="Proteomes" id="UP001200022"/>
    </source>
</evidence>
<dbReference type="PROSITE" id="PS51257">
    <property type="entry name" value="PROKAR_LIPOPROTEIN"/>
    <property type="match status" value="1"/>
</dbReference>
<name>A0ABS9IE21_9FLAO</name>
<proteinExistence type="predicted"/>
<reference evidence="1 2" key="1">
    <citation type="submission" date="2022-01" db="EMBL/GenBank/DDBJ databases">
        <title>Draft genome sequence of Sabulilitoribacter multivorans KCTC 32326.</title>
        <authorList>
            <person name="Oh J.-S."/>
        </authorList>
    </citation>
    <scope>NUCLEOTIDE SEQUENCE [LARGE SCALE GENOMIC DNA]</scope>
    <source>
        <strain evidence="1 2">M-M16</strain>
    </source>
</reference>
<evidence type="ECO:0008006" key="3">
    <source>
        <dbReference type="Google" id="ProtNLM"/>
    </source>
</evidence>
<protein>
    <recommendedName>
        <fullName evidence="3">Lipoprotein</fullName>
    </recommendedName>
</protein>
<organism evidence="1 2">
    <name type="scientific">Flaviramulus multivorans</name>
    <dbReference type="NCBI Taxonomy" id="1304750"/>
    <lineage>
        <taxon>Bacteria</taxon>
        <taxon>Pseudomonadati</taxon>
        <taxon>Bacteroidota</taxon>
        <taxon>Flavobacteriia</taxon>
        <taxon>Flavobacteriales</taxon>
        <taxon>Flavobacteriaceae</taxon>
        <taxon>Flaviramulus</taxon>
    </lineage>
</organism>
<evidence type="ECO:0000313" key="1">
    <source>
        <dbReference type="EMBL" id="MCF7559022.1"/>
    </source>
</evidence>
<keyword evidence="2" id="KW-1185">Reference proteome</keyword>
<accession>A0ABS9IE21</accession>
<dbReference type="EMBL" id="JAKKDV010000001">
    <property type="protein sequence ID" value="MCF7559022.1"/>
    <property type="molecule type" value="Genomic_DNA"/>
</dbReference>
<dbReference type="Proteomes" id="UP001200022">
    <property type="component" value="Unassembled WGS sequence"/>
</dbReference>
<dbReference type="RefSeq" id="WP_237229336.1">
    <property type="nucleotide sequence ID" value="NZ_JAKKDV010000001.1"/>
</dbReference>